<feature type="transmembrane region" description="Helical" evidence="6">
    <location>
        <begin position="296"/>
        <end position="320"/>
    </location>
</feature>
<dbReference type="CDD" id="cd17339">
    <property type="entry name" value="MFS_NIMT_CynX_like"/>
    <property type="match status" value="1"/>
</dbReference>
<evidence type="ECO:0000259" key="7">
    <source>
        <dbReference type="PROSITE" id="PS50850"/>
    </source>
</evidence>
<dbReference type="SUPFAM" id="SSF103473">
    <property type="entry name" value="MFS general substrate transporter"/>
    <property type="match status" value="1"/>
</dbReference>
<keyword evidence="2" id="KW-0813">Transport</keyword>
<keyword evidence="3 6" id="KW-0812">Transmembrane</keyword>
<feature type="transmembrane region" description="Helical" evidence="6">
    <location>
        <begin position="332"/>
        <end position="352"/>
    </location>
</feature>
<feature type="transmembrane region" description="Helical" evidence="6">
    <location>
        <begin position="271"/>
        <end position="290"/>
    </location>
</feature>
<accession>A0A0R2IBH1</accession>
<dbReference type="Pfam" id="PF07690">
    <property type="entry name" value="MFS_1"/>
    <property type="match status" value="1"/>
</dbReference>
<feature type="transmembrane region" description="Helical" evidence="6">
    <location>
        <begin position="207"/>
        <end position="230"/>
    </location>
</feature>
<gene>
    <name evidence="8" type="ORF">IV45_GL000472</name>
</gene>
<reference evidence="8 9" key="1">
    <citation type="journal article" date="2015" name="Genome Announc.">
        <title>Expanding the biotechnology potential of lactobacilli through comparative genomics of 213 strains and associated genera.</title>
        <authorList>
            <person name="Sun Z."/>
            <person name="Harris H.M."/>
            <person name="McCann A."/>
            <person name="Guo C."/>
            <person name="Argimon S."/>
            <person name="Zhang W."/>
            <person name="Yang X."/>
            <person name="Jeffery I.B."/>
            <person name="Cooney J.C."/>
            <person name="Kagawa T.F."/>
            <person name="Liu W."/>
            <person name="Song Y."/>
            <person name="Salvetti E."/>
            <person name="Wrobel A."/>
            <person name="Rasinkangas P."/>
            <person name="Parkhill J."/>
            <person name="Rea M.C."/>
            <person name="O'Sullivan O."/>
            <person name="Ritari J."/>
            <person name="Douillard F.P."/>
            <person name="Paul Ross R."/>
            <person name="Yang R."/>
            <person name="Briner A.E."/>
            <person name="Felis G.E."/>
            <person name="de Vos W.M."/>
            <person name="Barrangou R."/>
            <person name="Klaenhammer T.R."/>
            <person name="Caufield P.W."/>
            <person name="Cui Y."/>
            <person name="Zhang H."/>
            <person name="O'Toole P.W."/>
        </authorList>
    </citation>
    <scope>NUCLEOTIDE SEQUENCE [LARGE SCALE GENOMIC DNA]</scope>
    <source>
        <strain evidence="8 9">DSM 17896</strain>
    </source>
</reference>
<feature type="transmembrane region" description="Helical" evidence="6">
    <location>
        <begin position="134"/>
        <end position="154"/>
    </location>
</feature>
<evidence type="ECO:0000256" key="6">
    <source>
        <dbReference type="SAM" id="Phobius"/>
    </source>
</evidence>
<dbReference type="GO" id="GO:0022857">
    <property type="term" value="F:transmembrane transporter activity"/>
    <property type="evidence" value="ECO:0007669"/>
    <property type="project" value="InterPro"/>
</dbReference>
<keyword evidence="9" id="KW-1185">Reference proteome</keyword>
<feature type="domain" description="Major facilitator superfamily (MFS) profile" evidence="7">
    <location>
        <begin position="7"/>
        <end position="387"/>
    </location>
</feature>
<feature type="transmembrane region" description="Helical" evidence="6">
    <location>
        <begin position="242"/>
        <end position="264"/>
    </location>
</feature>
<comment type="caution">
    <text evidence="8">The sequence shown here is derived from an EMBL/GenBank/DDBJ whole genome shotgun (WGS) entry which is preliminary data.</text>
</comment>
<dbReference type="RefSeq" id="WP_057741087.1">
    <property type="nucleotide sequence ID" value="NZ_JQBW01000009.1"/>
</dbReference>
<feature type="transmembrane region" description="Helical" evidence="6">
    <location>
        <begin position="364"/>
        <end position="382"/>
    </location>
</feature>
<name>A0A0R2IBH1_9LACO</name>
<keyword evidence="5 6" id="KW-0472">Membrane</keyword>
<dbReference type="EMBL" id="JQBW01000009">
    <property type="protein sequence ID" value="KRN58845.1"/>
    <property type="molecule type" value="Genomic_DNA"/>
</dbReference>
<evidence type="ECO:0000313" key="9">
    <source>
        <dbReference type="Proteomes" id="UP000050934"/>
    </source>
</evidence>
<protein>
    <submittedName>
        <fullName evidence="8">Transporter, major facilitator family protein</fullName>
    </submittedName>
</protein>
<dbReference type="PANTHER" id="PTHR23523">
    <property type="match status" value="1"/>
</dbReference>
<evidence type="ECO:0000256" key="3">
    <source>
        <dbReference type="ARBA" id="ARBA00022692"/>
    </source>
</evidence>
<keyword evidence="4 6" id="KW-1133">Transmembrane helix</keyword>
<dbReference type="InterPro" id="IPR020846">
    <property type="entry name" value="MFS_dom"/>
</dbReference>
<evidence type="ECO:0000256" key="4">
    <source>
        <dbReference type="ARBA" id="ARBA00022989"/>
    </source>
</evidence>
<dbReference type="Proteomes" id="UP000050934">
    <property type="component" value="Unassembled WGS sequence"/>
</dbReference>
<sequence length="389" mass="41920">MNQTEKHSAWLIVGLFMLGVCMRMPITAIPSIVKEIAASLQVPTNSLGILTTIPLICFACLSTPVSALAQKMGNELTLFIGMIIMVVGSLLRIFNFSSLILGTVLVGVAITFINVLLPAVITEKYPNRIGSVTGMYNVSMSLFAAIGAYTITPITTSSNWQVAIIVITVVALITLLIWLPNLRFNSKEAEVGDNAVKPVNMWKKLNAWWMLLFFGFQSLVFYAVVAWLPSIAMDAGLSHNNASLIAGLFQLFSIPFAFLTPLLASRLKNRLPLFILAGLSPLIGSSMMLVHTSSLAYYIVVSLLLGVGCSTAFALSMTLFSLKTQTAADTRSLSGMVQTVGYLIAATGPVIVGQLNAATHTWDTGIIAIIISCAAVILFGWLSDREEYV</sequence>
<organism evidence="8 9">
    <name type="scientific">Limosilactobacillus secaliphilus</name>
    <dbReference type="NCBI Taxonomy" id="396268"/>
    <lineage>
        <taxon>Bacteria</taxon>
        <taxon>Bacillati</taxon>
        <taxon>Bacillota</taxon>
        <taxon>Bacilli</taxon>
        <taxon>Lactobacillales</taxon>
        <taxon>Lactobacillaceae</taxon>
        <taxon>Limosilactobacillus</taxon>
    </lineage>
</organism>
<dbReference type="Gene3D" id="1.20.1250.20">
    <property type="entry name" value="MFS general substrate transporter like domains"/>
    <property type="match status" value="2"/>
</dbReference>
<evidence type="ECO:0000313" key="8">
    <source>
        <dbReference type="EMBL" id="KRN58845.1"/>
    </source>
</evidence>
<dbReference type="PROSITE" id="PS50850">
    <property type="entry name" value="MFS"/>
    <property type="match status" value="1"/>
</dbReference>
<proteinExistence type="predicted"/>
<feature type="transmembrane region" description="Helical" evidence="6">
    <location>
        <begin position="76"/>
        <end position="94"/>
    </location>
</feature>
<dbReference type="AlphaFoldDB" id="A0A0R2IBH1"/>
<dbReference type="PANTHER" id="PTHR23523:SF2">
    <property type="entry name" value="2-NITROIMIDAZOLE TRANSPORTER"/>
    <property type="match status" value="1"/>
</dbReference>
<evidence type="ECO:0000256" key="2">
    <source>
        <dbReference type="ARBA" id="ARBA00022448"/>
    </source>
</evidence>
<evidence type="ECO:0000256" key="1">
    <source>
        <dbReference type="ARBA" id="ARBA00004651"/>
    </source>
</evidence>
<dbReference type="InterPro" id="IPR052524">
    <property type="entry name" value="MFS_Cyanate_Porter"/>
</dbReference>
<feature type="transmembrane region" description="Helical" evidence="6">
    <location>
        <begin position="160"/>
        <end position="179"/>
    </location>
</feature>
<evidence type="ECO:0000256" key="5">
    <source>
        <dbReference type="ARBA" id="ARBA00023136"/>
    </source>
</evidence>
<dbReference type="GO" id="GO:0005886">
    <property type="term" value="C:plasma membrane"/>
    <property type="evidence" value="ECO:0007669"/>
    <property type="project" value="UniProtKB-SubCell"/>
</dbReference>
<feature type="transmembrane region" description="Helical" evidence="6">
    <location>
        <begin position="100"/>
        <end position="122"/>
    </location>
</feature>
<dbReference type="OrthoDB" id="9797740at2"/>
<feature type="transmembrane region" description="Helical" evidence="6">
    <location>
        <begin position="46"/>
        <end position="69"/>
    </location>
</feature>
<feature type="transmembrane region" description="Helical" evidence="6">
    <location>
        <begin position="7"/>
        <end position="26"/>
    </location>
</feature>
<dbReference type="InterPro" id="IPR036259">
    <property type="entry name" value="MFS_trans_sf"/>
</dbReference>
<dbReference type="InterPro" id="IPR011701">
    <property type="entry name" value="MFS"/>
</dbReference>
<comment type="subcellular location">
    <subcellularLocation>
        <location evidence="1">Cell membrane</location>
        <topology evidence="1">Multi-pass membrane protein</topology>
    </subcellularLocation>
</comment>
<dbReference type="PATRIC" id="fig|396268.3.peg.479"/>